<reference evidence="2 3" key="1">
    <citation type="submission" date="2019-07" db="EMBL/GenBank/DDBJ databases">
        <title>Draft genome assembly of a fouling barnacle, Amphibalanus amphitrite (Darwin, 1854): The first reference genome for Thecostraca.</title>
        <authorList>
            <person name="Kim W."/>
        </authorList>
    </citation>
    <scope>NUCLEOTIDE SEQUENCE [LARGE SCALE GENOMIC DNA]</scope>
    <source>
        <strain evidence="2">SNU_AA5</strain>
        <tissue evidence="2">Soma without cirri and trophi</tissue>
    </source>
</reference>
<sequence length="819" mass="88567">MSPIREAEIGAQHDATDSVQPHVVQCPPETHQAEVRDCFGASGQLRPSSSPIPVPTSSSWAERHDGSSPLLGHQVCQAPLDIPASSVSRELSHPRLQYPAPSEGRAVWTPPAAARLSEVECELTVSEETEQEVAPPGSVLPSGEPTPYQEHNYDYPLEPLVAGEVRPSADHQYASRPASPGGDACSATDHRYAYSPPAALTEEDLIRSISDQLGLPQDHGYSQRQGPAAAPVAPQPPPAPAAPSQSTEPPPELVPEPSLVTESCPPDWEPMLDEPAGHWVDPNLVMGLTSGWQREEEVGAGDEAGEGTANLLDGADAVLLDEALWESGLEVLDEEVISRPAADDLSPPRLPERDPATAVLAWLRQRAAAQQPVTRAGLSAELAALLGPDGRRRLSEDGSYLALWLDRLASVQGKGVTENGSGGKQVRISYPPQFKLLLLRFVEFMTAEEVAAAFCVPLAVVYKWRAARRQLAAMAASAAVCVRAKGGGKKRRPTEVDAEFADWLQRRRRDTAAPPTYQEVRRVARRMYKDAGLSVPHSRHWQRQVPDVTDRRREHTAVRWLLTEFEQGRATSRPALAAYGQQPGGQFWAARLLARHRPLGRPLATWQMQLPELLLAEAERWAARLQPPPPHAVVVMADVPISTRPAPCAIWRSEDSEHLATLLISCTLEGSVQPPMLIMKGGGRQVYSDSSGLLTAQQEDGRLDAARAGLWLQLVGCRGPAQLLLFNSCCAPRPEQLRGQAAAAGRRVALIPPGLAAAANPLMASRQRLMLAIATALSEGRADADLLAAVRAQLADWGDPAQLRHELARVERLYRAPGG</sequence>
<feature type="region of interest" description="Disordered" evidence="1">
    <location>
        <begin position="169"/>
        <end position="190"/>
    </location>
</feature>
<evidence type="ECO:0000313" key="3">
    <source>
        <dbReference type="Proteomes" id="UP000440578"/>
    </source>
</evidence>
<feature type="region of interest" description="Disordered" evidence="1">
    <location>
        <begin position="127"/>
        <end position="153"/>
    </location>
</feature>
<evidence type="ECO:0000256" key="1">
    <source>
        <dbReference type="SAM" id="MobiDB-lite"/>
    </source>
</evidence>
<name>A0A6A4WMX4_AMPAM</name>
<accession>A0A6A4WMX4</accession>
<feature type="region of interest" description="Disordered" evidence="1">
    <location>
        <begin position="213"/>
        <end position="265"/>
    </location>
</feature>
<feature type="region of interest" description="Disordered" evidence="1">
    <location>
        <begin position="1"/>
        <end position="73"/>
    </location>
</feature>
<dbReference type="AlphaFoldDB" id="A0A6A4WMX4"/>
<protein>
    <submittedName>
        <fullName evidence="2">Uncharacterized protein</fullName>
    </submittedName>
</protein>
<organism evidence="2 3">
    <name type="scientific">Amphibalanus amphitrite</name>
    <name type="common">Striped barnacle</name>
    <name type="synonym">Balanus amphitrite</name>
    <dbReference type="NCBI Taxonomy" id="1232801"/>
    <lineage>
        <taxon>Eukaryota</taxon>
        <taxon>Metazoa</taxon>
        <taxon>Ecdysozoa</taxon>
        <taxon>Arthropoda</taxon>
        <taxon>Crustacea</taxon>
        <taxon>Multicrustacea</taxon>
        <taxon>Cirripedia</taxon>
        <taxon>Thoracica</taxon>
        <taxon>Thoracicalcarea</taxon>
        <taxon>Balanomorpha</taxon>
        <taxon>Balanoidea</taxon>
        <taxon>Balanidae</taxon>
        <taxon>Amphibalaninae</taxon>
        <taxon>Amphibalanus</taxon>
    </lineage>
</organism>
<proteinExistence type="predicted"/>
<gene>
    <name evidence="2" type="ORF">FJT64_000307</name>
</gene>
<feature type="compositionally biased region" description="Low complexity" evidence="1">
    <location>
        <begin position="47"/>
        <end position="59"/>
    </location>
</feature>
<comment type="caution">
    <text evidence="2">The sequence shown here is derived from an EMBL/GenBank/DDBJ whole genome shotgun (WGS) entry which is preliminary data.</text>
</comment>
<keyword evidence="3" id="KW-1185">Reference proteome</keyword>
<dbReference type="EMBL" id="VIIS01000891">
    <property type="protein sequence ID" value="KAF0304002.1"/>
    <property type="molecule type" value="Genomic_DNA"/>
</dbReference>
<evidence type="ECO:0000313" key="2">
    <source>
        <dbReference type="EMBL" id="KAF0304002.1"/>
    </source>
</evidence>
<dbReference type="OrthoDB" id="5422061at2759"/>
<dbReference type="Proteomes" id="UP000440578">
    <property type="component" value="Unassembled WGS sequence"/>
</dbReference>